<dbReference type="EMBL" id="MT141499">
    <property type="protein sequence ID" value="QJA63533.1"/>
    <property type="molecule type" value="Genomic_DNA"/>
</dbReference>
<dbReference type="AlphaFoldDB" id="A0A6M3J114"/>
<proteinExistence type="predicted"/>
<evidence type="ECO:0000313" key="1">
    <source>
        <dbReference type="EMBL" id="QJA63533.1"/>
    </source>
</evidence>
<protein>
    <submittedName>
        <fullName evidence="1">Uncharacterized protein</fullName>
    </submittedName>
</protein>
<sequence length="42" mass="4360">MEYCSEPEKVNSVKVNAPVGIVETSIASDVAKTEPVGTAVLP</sequence>
<gene>
    <name evidence="1" type="ORF">MM415B00619_0012</name>
</gene>
<name>A0A6M3J114_9ZZZZ</name>
<organism evidence="1">
    <name type="scientific">viral metagenome</name>
    <dbReference type="NCBI Taxonomy" id="1070528"/>
    <lineage>
        <taxon>unclassified sequences</taxon>
        <taxon>metagenomes</taxon>
        <taxon>organismal metagenomes</taxon>
    </lineage>
</organism>
<reference evidence="1" key="1">
    <citation type="submission" date="2020-03" db="EMBL/GenBank/DDBJ databases">
        <title>The deep terrestrial virosphere.</title>
        <authorList>
            <person name="Holmfeldt K."/>
            <person name="Nilsson E."/>
            <person name="Simone D."/>
            <person name="Lopez-Fernandez M."/>
            <person name="Wu X."/>
            <person name="de Brujin I."/>
            <person name="Lundin D."/>
            <person name="Andersson A."/>
            <person name="Bertilsson S."/>
            <person name="Dopson M."/>
        </authorList>
    </citation>
    <scope>NUCLEOTIDE SEQUENCE</scope>
    <source>
        <strain evidence="1">MM415B00619</strain>
    </source>
</reference>
<accession>A0A6M3J114</accession>